<dbReference type="RefSeq" id="WP_066667674.1">
    <property type="nucleotide sequence ID" value="NZ_LYVF01000137.1"/>
</dbReference>
<organism evidence="2 3">
    <name type="scientific">Desulfotomaculum copahuensis</name>
    <dbReference type="NCBI Taxonomy" id="1838280"/>
    <lineage>
        <taxon>Bacteria</taxon>
        <taxon>Bacillati</taxon>
        <taxon>Bacillota</taxon>
        <taxon>Clostridia</taxon>
        <taxon>Eubacteriales</taxon>
        <taxon>Desulfotomaculaceae</taxon>
        <taxon>Desulfotomaculum</taxon>
    </lineage>
</organism>
<feature type="domain" description="Helix-turn-helix" evidence="1">
    <location>
        <begin position="6"/>
        <end position="53"/>
    </location>
</feature>
<keyword evidence="3" id="KW-1185">Reference proteome</keyword>
<dbReference type="GO" id="GO:0003677">
    <property type="term" value="F:DNA binding"/>
    <property type="evidence" value="ECO:0007669"/>
    <property type="project" value="UniProtKB-KW"/>
</dbReference>
<accession>A0A1B7LF09</accession>
<gene>
    <name evidence="2" type="ORF">A6M21_08685</name>
</gene>
<dbReference type="OrthoDB" id="515428at2"/>
<sequence>MRETITAPEVASMLGLSEWSVYDLARRHEIPHVRIGRRVLFRRSSLMAWLESREAASVAADLKPAGKIRRLR</sequence>
<reference evidence="2 3" key="1">
    <citation type="submission" date="2016-04" db="EMBL/GenBank/DDBJ databases">
        <authorList>
            <person name="Evans L.H."/>
            <person name="Alamgir A."/>
            <person name="Owens N."/>
            <person name="Weber N.D."/>
            <person name="Virtaneva K."/>
            <person name="Barbian K."/>
            <person name="Babar A."/>
            <person name="Rosenke K."/>
        </authorList>
    </citation>
    <scope>NUCLEOTIDE SEQUENCE [LARGE SCALE GENOMIC DNA]</scope>
    <source>
        <strain evidence="2 3">LMa1</strain>
    </source>
</reference>
<dbReference type="STRING" id="1838280.A6M21_08685"/>
<dbReference type="AlphaFoldDB" id="A0A1B7LF09"/>
<protein>
    <submittedName>
        <fullName evidence="2">DNA-binding protein</fullName>
    </submittedName>
</protein>
<dbReference type="Pfam" id="PF12728">
    <property type="entry name" value="HTH_17"/>
    <property type="match status" value="1"/>
</dbReference>
<keyword evidence="2" id="KW-0238">DNA-binding</keyword>
<comment type="caution">
    <text evidence="2">The sequence shown here is derived from an EMBL/GenBank/DDBJ whole genome shotgun (WGS) entry which is preliminary data.</text>
</comment>
<dbReference type="InterPro" id="IPR010093">
    <property type="entry name" value="SinI_DNA-bd"/>
</dbReference>
<evidence type="ECO:0000313" key="2">
    <source>
        <dbReference type="EMBL" id="OAT82235.1"/>
    </source>
</evidence>
<dbReference type="Gene3D" id="1.10.10.10">
    <property type="entry name" value="Winged helix-like DNA-binding domain superfamily/Winged helix DNA-binding domain"/>
    <property type="match status" value="1"/>
</dbReference>
<dbReference type="SUPFAM" id="SSF46955">
    <property type="entry name" value="Putative DNA-binding domain"/>
    <property type="match status" value="1"/>
</dbReference>
<dbReference type="NCBIfam" id="TIGR01764">
    <property type="entry name" value="excise"/>
    <property type="match status" value="1"/>
</dbReference>
<evidence type="ECO:0000259" key="1">
    <source>
        <dbReference type="Pfam" id="PF12728"/>
    </source>
</evidence>
<name>A0A1B7LF09_9FIRM</name>
<dbReference type="InterPro" id="IPR041657">
    <property type="entry name" value="HTH_17"/>
</dbReference>
<evidence type="ECO:0000313" key="3">
    <source>
        <dbReference type="Proteomes" id="UP000078532"/>
    </source>
</evidence>
<dbReference type="InterPro" id="IPR009061">
    <property type="entry name" value="DNA-bd_dom_put_sf"/>
</dbReference>
<proteinExistence type="predicted"/>
<dbReference type="EMBL" id="LYVF01000137">
    <property type="protein sequence ID" value="OAT82235.1"/>
    <property type="molecule type" value="Genomic_DNA"/>
</dbReference>
<dbReference type="InterPro" id="IPR036388">
    <property type="entry name" value="WH-like_DNA-bd_sf"/>
</dbReference>
<dbReference type="Proteomes" id="UP000078532">
    <property type="component" value="Unassembled WGS sequence"/>
</dbReference>